<feature type="region of interest" description="Disordered" evidence="6">
    <location>
        <begin position="485"/>
        <end position="531"/>
    </location>
</feature>
<keyword evidence="3 7" id="KW-1133">Transmembrane helix</keyword>
<dbReference type="GO" id="GO:0016020">
    <property type="term" value="C:membrane"/>
    <property type="evidence" value="ECO:0007669"/>
    <property type="project" value="UniProtKB-SubCell"/>
</dbReference>
<gene>
    <name evidence="9" type="ORF">QBC42DRAFT_351010</name>
</gene>
<dbReference type="PANTHER" id="PTHR33048">
    <property type="entry name" value="PTH11-LIKE INTEGRAL MEMBRANE PROTEIN (AFU_ORTHOLOGUE AFUA_5G11245)"/>
    <property type="match status" value="1"/>
</dbReference>
<feature type="compositionally biased region" description="Low complexity" evidence="6">
    <location>
        <begin position="485"/>
        <end position="511"/>
    </location>
</feature>
<proteinExistence type="inferred from homology"/>
<feature type="region of interest" description="Disordered" evidence="6">
    <location>
        <begin position="300"/>
        <end position="346"/>
    </location>
</feature>
<accession>A0AAV9H8J0</accession>
<dbReference type="Pfam" id="PF20684">
    <property type="entry name" value="Fung_rhodopsin"/>
    <property type="match status" value="1"/>
</dbReference>
<dbReference type="InterPro" id="IPR052337">
    <property type="entry name" value="SAT4-like"/>
</dbReference>
<dbReference type="AlphaFoldDB" id="A0AAV9H8J0"/>
<keyword evidence="10" id="KW-1185">Reference proteome</keyword>
<evidence type="ECO:0000256" key="6">
    <source>
        <dbReference type="SAM" id="MobiDB-lite"/>
    </source>
</evidence>
<dbReference type="InterPro" id="IPR049326">
    <property type="entry name" value="Rhodopsin_dom_fungi"/>
</dbReference>
<reference evidence="9" key="1">
    <citation type="journal article" date="2023" name="Mol. Phylogenet. Evol.">
        <title>Genome-scale phylogeny and comparative genomics of the fungal order Sordariales.</title>
        <authorList>
            <person name="Hensen N."/>
            <person name="Bonometti L."/>
            <person name="Westerberg I."/>
            <person name="Brannstrom I.O."/>
            <person name="Guillou S."/>
            <person name="Cros-Aarteil S."/>
            <person name="Calhoun S."/>
            <person name="Haridas S."/>
            <person name="Kuo A."/>
            <person name="Mondo S."/>
            <person name="Pangilinan J."/>
            <person name="Riley R."/>
            <person name="LaButti K."/>
            <person name="Andreopoulos B."/>
            <person name="Lipzen A."/>
            <person name="Chen C."/>
            <person name="Yan M."/>
            <person name="Daum C."/>
            <person name="Ng V."/>
            <person name="Clum A."/>
            <person name="Steindorff A."/>
            <person name="Ohm R.A."/>
            <person name="Martin F."/>
            <person name="Silar P."/>
            <person name="Natvig D.O."/>
            <person name="Lalanne C."/>
            <person name="Gautier V."/>
            <person name="Ament-Velasquez S.L."/>
            <person name="Kruys A."/>
            <person name="Hutchinson M.I."/>
            <person name="Powell A.J."/>
            <person name="Barry K."/>
            <person name="Miller A.N."/>
            <person name="Grigoriev I.V."/>
            <person name="Debuchy R."/>
            <person name="Gladieux P."/>
            <person name="Hiltunen Thoren M."/>
            <person name="Johannesson H."/>
        </authorList>
    </citation>
    <scope>NUCLEOTIDE SEQUENCE</scope>
    <source>
        <strain evidence="9">PSN324</strain>
    </source>
</reference>
<evidence type="ECO:0000256" key="1">
    <source>
        <dbReference type="ARBA" id="ARBA00004141"/>
    </source>
</evidence>
<evidence type="ECO:0000256" key="2">
    <source>
        <dbReference type="ARBA" id="ARBA00022692"/>
    </source>
</evidence>
<evidence type="ECO:0000256" key="3">
    <source>
        <dbReference type="ARBA" id="ARBA00022989"/>
    </source>
</evidence>
<feature type="transmembrane region" description="Helical" evidence="7">
    <location>
        <begin position="47"/>
        <end position="70"/>
    </location>
</feature>
<evidence type="ECO:0000259" key="8">
    <source>
        <dbReference type="Pfam" id="PF20684"/>
    </source>
</evidence>
<evidence type="ECO:0000313" key="9">
    <source>
        <dbReference type="EMBL" id="KAK4456773.1"/>
    </source>
</evidence>
<dbReference type="EMBL" id="MU865167">
    <property type="protein sequence ID" value="KAK4456773.1"/>
    <property type="molecule type" value="Genomic_DNA"/>
</dbReference>
<name>A0AAV9H8J0_9PEZI</name>
<protein>
    <recommendedName>
        <fullName evidence="8">Rhodopsin domain-containing protein</fullName>
    </recommendedName>
</protein>
<reference evidence="9" key="2">
    <citation type="submission" date="2023-06" db="EMBL/GenBank/DDBJ databases">
        <authorList>
            <consortium name="Lawrence Berkeley National Laboratory"/>
            <person name="Mondo S.J."/>
            <person name="Hensen N."/>
            <person name="Bonometti L."/>
            <person name="Westerberg I."/>
            <person name="Brannstrom I.O."/>
            <person name="Guillou S."/>
            <person name="Cros-Aarteil S."/>
            <person name="Calhoun S."/>
            <person name="Haridas S."/>
            <person name="Kuo A."/>
            <person name="Pangilinan J."/>
            <person name="Riley R."/>
            <person name="Labutti K."/>
            <person name="Andreopoulos B."/>
            <person name="Lipzen A."/>
            <person name="Chen C."/>
            <person name="Yanf M."/>
            <person name="Daum C."/>
            <person name="Ng V."/>
            <person name="Clum A."/>
            <person name="Steindorff A."/>
            <person name="Ohm R."/>
            <person name="Martin F."/>
            <person name="Silar P."/>
            <person name="Natvig D."/>
            <person name="Lalanne C."/>
            <person name="Gautier V."/>
            <person name="Ament-Velasquez S.L."/>
            <person name="Kruys A."/>
            <person name="Hutchinson M.I."/>
            <person name="Powell A.J."/>
            <person name="Barry K."/>
            <person name="Miller A.N."/>
            <person name="Grigoriev I.V."/>
            <person name="Debuchy R."/>
            <person name="Gladieux P."/>
            <person name="Thoren M.H."/>
            <person name="Johannesson H."/>
        </authorList>
    </citation>
    <scope>NUCLEOTIDE SEQUENCE</scope>
    <source>
        <strain evidence="9">PSN324</strain>
    </source>
</reference>
<evidence type="ECO:0000256" key="5">
    <source>
        <dbReference type="ARBA" id="ARBA00038359"/>
    </source>
</evidence>
<organism evidence="9 10">
    <name type="scientific">Cladorrhinum samala</name>
    <dbReference type="NCBI Taxonomy" id="585594"/>
    <lineage>
        <taxon>Eukaryota</taxon>
        <taxon>Fungi</taxon>
        <taxon>Dikarya</taxon>
        <taxon>Ascomycota</taxon>
        <taxon>Pezizomycotina</taxon>
        <taxon>Sordariomycetes</taxon>
        <taxon>Sordariomycetidae</taxon>
        <taxon>Sordariales</taxon>
        <taxon>Podosporaceae</taxon>
        <taxon>Cladorrhinum</taxon>
    </lineage>
</organism>
<feature type="transmembrane region" description="Helical" evidence="7">
    <location>
        <begin position="132"/>
        <end position="160"/>
    </location>
</feature>
<dbReference type="PANTHER" id="PTHR33048:SF47">
    <property type="entry name" value="INTEGRAL MEMBRANE PROTEIN-RELATED"/>
    <property type="match status" value="1"/>
</dbReference>
<feature type="transmembrane region" description="Helical" evidence="7">
    <location>
        <begin position="213"/>
        <end position="237"/>
    </location>
</feature>
<feature type="domain" description="Rhodopsin" evidence="8">
    <location>
        <begin position="140"/>
        <end position="237"/>
    </location>
</feature>
<evidence type="ECO:0000313" key="10">
    <source>
        <dbReference type="Proteomes" id="UP001321749"/>
    </source>
</evidence>
<comment type="subcellular location">
    <subcellularLocation>
        <location evidence="1">Membrane</location>
        <topology evidence="1">Multi-pass membrane protein</topology>
    </subcellularLocation>
</comment>
<feature type="transmembrane region" description="Helical" evidence="7">
    <location>
        <begin position="91"/>
        <end position="112"/>
    </location>
</feature>
<comment type="caution">
    <text evidence="9">The sequence shown here is derived from an EMBL/GenBank/DDBJ whole genome shotgun (WGS) entry which is preliminary data.</text>
</comment>
<evidence type="ECO:0000256" key="4">
    <source>
        <dbReference type="ARBA" id="ARBA00023136"/>
    </source>
</evidence>
<sequence>MPYKQLLSLPAFQAITWVGTALSIIFCSLRAYIRIRLFRRLLLDDWLMFFALLMLIATAAIQQPTIKFVYELLRNRNDKAQELSPTLLHDGTIGAHAFGITGLFYTLGIYSVKLSFLVFFYRLGSHITLYLALWWVVVLITVGFCAVAIDALIILFPMLIIWRVRVSIRKKIILGGVFGLVALTMVITGLRSSSFISQDMRDMGEHINNIGWSWFWVHVQLSVSIIIACLVSFRALFCPPSDKTREKEAAREYYQQRRQLRNRANNMVDIPGGVTGRFRQFHNSMLDNFRDLEDSDGMELLPLPPSASANGSRQKIWPGGDELSRLEGGDSSTGRSGHEPKSGQIRDQSDISAFVQAVQVVHNLEHDNLQVEVRLCVTTSSSHHRTLEFAAMNVSTDGCNSTLVATFVAPGFTDKPTAMSRPRTATAYEVDDAAATLSKILNLCHRATSRPSYEHNHYTHSSLNSPANQDTTIPYLNTRWSKYAPSNTPSSSSCSISAAATPDSRPSSPDPQSGFPCPIPDSMKRQQRGISPDCESCAAHQRFPTAAEAKEHVVRVHHRPHYCPRCGVTFPTIAVWSSHINARTCSTKSDPLSAVPGVPGDTMDRIVEWMPDSARSETENWEELRGMILSG</sequence>
<keyword evidence="2 7" id="KW-0812">Transmembrane</keyword>
<evidence type="ECO:0000256" key="7">
    <source>
        <dbReference type="SAM" id="Phobius"/>
    </source>
</evidence>
<comment type="similarity">
    <text evidence="5">Belongs to the SAT4 family.</text>
</comment>
<feature type="transmembrane region" description="Helical" evidence="7">
    <location>
        <begin position="172"/>
        <end position="193"/>
    </location>
</feature>
<dbReference type="Proteomes" id="UP001321749">
    <property type="component" value="Unassembled WGS sequence"/>
</dbReference>
<keyword evidence="4 7" id="KW-0472">Membrane</keyword>